<gene>
    <name evidence="2" type="ORF">TSA66_03520</name>
</gene>
<feature type="domain" description="HD-GYP" evidence="1">
    <location>
        <begin position="1"/>
        <end position="193"/>
    </location>
</feature>
<dbReference type="Gene3D" id="1.10.3210.10">
    <property type="entry name" value="Hypothetical protein af1432"/>
    <property type="match status" value="2"/>
</dbReference>
<dbReference type="EMBL" id="JWJG01000028">
    <property type="protein sequence ID" value="KIF83470.1"/>
    <property type="molecule type" value="Genomic_DNA"/>
</dbReference>
<dbReference type="CDD" id="cd00077">
    <property type="entry name" value="HDc"/>
    <property type="match status" value="2"/>
</dbReference>
<dbReference type="Proteomes" id="UP000031572">
    <property type="component" value="Unassembled WGS sequence"/>
</dbReference>
<protein>
    <recommendedName>
        <fullName evidence="1">HD-GYP domain-containing protein</fullName>
    </recommendedName>
</protein>
<dbReference type="InterPro" id="IPR006674">
    <property type="entry name" value="HD_domain"/>
</dbReference>
<dbReference type="STRING" id="709839.TSA66_03520"/>
<dbReference type="SUPFAM" id="SSF109604">
    <property type="entry name" value="HD-domain/PDEase-like"/>
    <property type="match status" value="2"/>
</dbReference>
<organism evidence="2 3">
    <name type="scientific">Noviherbaspirillum autotrophicum</name>
    <dbReference type="NCBI Taxonomy" id="709839"/>
    <lineage>
        <taxon>Bacteria</taxon>
        <taxon>Pseudomonadati</taxon>
        <taxon>Pseudomonadota</taxon>
        <taxon>Betaproteobacteria</taxon>
        <taxon>Burkholderiales</taxon>
        <taxon>Oxalobacteraceae</taxon>
        <taxon>Noviherbaspirillum</taxon>
    </lineage>
</organism>
<dbReference type="InterPro" id="IPR037522">
    <property type="entry name" value="HD_GYP_dom"/>
</dbReference>
<dbReference type="PANTHER" id="PTHR45228:SF5">
    <property type="entry name" value="CYCLIC DI-GMP PHOSPHODIESTERASE VC_1348-RELATED"/>
    <property type="match status" value="1"/>
</dbReference>
<dbReference type="SMART" id="SM00471">
    <property type="entry name" value="HDc"/>
    <property type="match status" value="2"/>
</dbReference>
<comment type="caution">
    <text evidence="2">The sequence shown here is derived from an EMBL/GenBank/DDBJ whole genome shotgun (WGS) entry which is preliminary data.</text>
</comment>
<dbReference type="Pfam" id="PF13487">
    <property type="entry name" value="HD_5"/>
    <property type="match status" value="1"/>
</dbReference>
<dbReference type="AlphaFoldDB" id="A0A0C2BQC6"/>
<keyword evidence="3" id="KW-1185">Reference proteome</keyword>
<accession>A0A0C2BQC6</accession>
<dbReference type="PROSITE" id="PS51832">
    <property type="entry name" value="HD_GYP"/>
    <property type="match status" value="2"/>
</dbReference>
<dbReference type="GO" id="GO:0008081">
    <property type="term" value="F:phosphoric diester hydrolase activity"/>
    <property type="evidence" value="ECO:0007669"/>
    <property type="project" value="UniProtKB-ARBA"/>
</dbReference>
<dbReference type="Pfam" id="PF01966">
    <property type="entry name" value="HD"/>
    <property type="match status" value="1"/>
</dbReference>
<sequence>MVLCLARAIDFLHPAVSEHHLRVAYAASCVAEELGLSGVQIEDVLIAGALHDLAAVSSPAWAGLLEEALTQDLLSRTQIAQEVHRHGMQGYLMLRDCVPFAQAAHAIRFHHVDWDFGRGSEFGGIPVPLSSHILRLADRVAVLPGDSANVLAQVADMRAAVAAGRDRLFHPDVADAFDVISHKESFWLDLTSRHKERILMRRFGGATVPLDLEGLRALSRIFGKIIDYRSSFTATHSSGVAAASEGLATYLGLAPQQRGMIGVAGYLHDIGKLAVPPALLDKPGRLTAQEMFVIKQHPYYTHQILSAVPGLEQVNIWASLHHERLDGTGYPFRTRDIPLGARIIAVADVFTAISEDRPYRRGMTRAECLAILDKQVCDGALDGDIVSILRREFDEIQQIRNLSQQIAIA</sequence>
<reference evidence="2 3" key="1">
    <citation type="submission" date="2014-12" db="EMBL/GenBank/DDBJ databases">
        <title>Denitrispirillum autotrophicum gen. nov., sp. nov., Denitrifying, Facultatively Autotrophic Bacteria Isolated from Rice Paddy Soil.</title>
        <authorList>
            <person name="Ishii S."/>
            <person name="Ashida N."/>
            <person name="Ohno H."/>
            <person name="Otsuka S."/>
            <person name="Yokota A."/>
            <person name="Senoo K."/>
        </authorList>
    </citation>
    <scope>NUCLEOTIDE SEQUENCE [LARGE SCALE GENOMIC DNA]</scope>
    <source>
        <strain evidence="2 3">TSA66</strain>
    </source>
</reference>
<evidence type="ECO:0000259" key="1">
    <source>
        <dbReference type="PROSITE" id="PS51832"/>
    </source>
</evidence>
<evidence type="ECO:0000313" key="2">
    <source>
        <dbReference type="EMBL" id="KIF83470.1"/>
    </source>
</evidence>
<name>A0A0C2BQC6_9BURK</name>
<dbReference type="InterPro" id="IPR052020">
    <property type="entry name" value="Cyclic_di-GMP/3'3'-cGAMP_PDE"/>
</dbReference>
<dbReference type="PANTHER" id="PTHR45228">
    <property type="entry name" value="CYCLIC DI-GMP PHOSPHODIESTERASE TM_0186-RELATED"/>
    <property type="match status" value="1"/>
</dbReference>
<feature type="domain" description="HD-GYP" evidence="1">
    <location>
        <begin position="211"/>
        <end position="405"/>
    </location>
</feature>
<proteinExistence type="predicted"/>
<dbReference type="InterPro" id="IPR003607">
    <property type="entry name" value="HD/PDEase_dom"/>
</dbReference>
<evidence type="ECO:0000313" key="3">
    <source>
        <dbReference type="Proteomes" id="UP000031572"/>
    </source>
</evidence>